<comment type="cofactor">
    <cofactor evidence="2">
        <name>Zn(2+)</name>
        <dbReference type="ChEBI" id="CHEBI:29105"/>
    </cofactor>
</comment>
<dbReference type="GO" id="GO:0061630">
    <property type="term" value="F:ubiquitin protein ligase activity"/>
    <property type="evidence" value="ECO:0007669"/>
    <property type="project" value="UniProtKB-EC"/>
</dbReference>
<dbReference type="CDD" id="cd22582">
    <property type="entry name" value="BRcat_RBR_unk"/>
    <property type="match status" value="1"/>
</dbReference>
<dbReference type="Gene3D" id="3.30.420.10">
    <property type="entry name" value="Ribonuclease H-like superfamily/Ribonuclease H"/>
    <property type="match status" value="1"/>
</dbReference>
<dbReference type="SUPFAM" id="SSF57850">
    <property type="entry name" value="RING/U-box"/>
    <property type="match status" value="2"/>
</dbReference>
<dbReference type="InterPro" id="IPR018957">
    <property type="entry name" value="Znf_C3HC4_RING-type"/>
</dbReference>
<dbReference type="PROSITE" id="PS51873">
    <property type="entry name" value="TRIAD"/>
    <property type="match status" value="1"/>
</dbReference>
<dbReference type="Pfam" id="PF13456">
    <property type="entry name" value="RVT_3"/>
    <property type="match status" value="1"/>
</dbReference>
<evidence type="ECO:0000256" key="10">
    <source>
        <dbReference type="ARBA" id="ARBA00022786"/>
    </source>
</evidence>
<proteinExistence type="inferred from homology"/>
<evidence type="ECO:0000256" key="1">
    <source>
        <dbReference type="ARBA" id="ARBA00001798"/>
    </source>
</evidence>
<protein>
    <recommendedName>
        <fullName evidence="5">RBR-type E3 ubiquitin transferase</fullName>
        <ecNumber evidence="5">2.3.2.31</ecNumber>
    </recommendedName>
</protein>
<dbReference type="EMBL" id="PKPP01002268">
    <property type="protein sequence ID" value="PWA76447.1"/>
    <property type="molecule type" value="Genomic_DNA"/>
</dbReference>
<dbReference type="PANTHER" id="PTHR11685">
    <property type="entry name" value="RBR FAMILY RING FINGER AND IBR DOMAIN-CONTAINING"/>
    <property type="match status" value="1"/>
</dbReference>
<dbReference type="CDD" id="cd22584">
    <property type="entry name" value="Rcat_RBR_unk"/>
    <property type="match status" value="1"/>
</dbReference>
<reference evidence="15 16" key="1">
    <citation type="journal article" date="2018" name="Mol. Plant">
        <title>The genome of Artemisia annua provides insight into the evolution of Asteraceae family and artemisinin biosynthesis.</title>
        <authorList>
            <person name="Shen Q."/>
            <person name="Zhang L."/>
            <person name="Liao Z."/>
            <person name="Wang S."/>
            <person name="Yan T."/>
            <person name="Shi P."/>
            <person name="Liu M."/>
            <person name="Fu X."/>
            <person name="Pan Q."/>
            <person name="Wang Y."/>
            <person name="Lv Z."/>
            <person name="Lu X."/>
            <person name="Zhang F."/>
            <person name="Jiang W."/>
            <person name="Ma Y."/>
            <person name="Chen M."/>
            <person name="Hao X."/>
            <person name="Li L."/>
            <person name="Tang Y."/>
            <person name="Lv G."/>
            <person name="Zhou Y."/>
            <person name="Sun X."/>
            <person name="Brodelius P.E."/>
            <person name="Rose J.K.C."/>
            <person name="Tang K."/>
        </authorList>
    </citation>
    <scope>NUCLEOTIDE SEQUENCE [LARGE SCALE GENOMIC DNA]</scope>
    <source>
        <strain evidence="16">cv. Huhao1</strain>
        <tissue evidence="15">Leaf</tissue>
    </source>
</reference>
<keyword evidence="10" id="KW-0833">Ubl conjugation pathway</keyword>
<evidence type="ECO:0000256" key="3">
    <source>
        <dbReference type="ARBA" id="ARBA00003976"/>
    </source>
</evidence>
<evidence type="ECO:0000256" key="9">
    <source>
        <dbReference type="ARBA" id="ARBA00022771"/>
    </source>
</evidence>
<comment type="caution">
    <text evidence="15">The sequence shown here is derived from an EMBL/GenBank/DDBJ whole genome shotgun (WGS) entry which is preliminary data.</text>
</comment>
<dbReference type="PROSITE" id="PS50089">
    <property type="entry name" value="ZF_RING_2"/>
    <property type="match status" value="1"/>
</dbReference>
<keyword evidence="7" id="KW-0479">Metal-binding</keyword>
<evidence type="ECO:0000259" key="13">
    <source>
        <dbReference type="PROSITE" id="PS50089"/>
    </source>
</evidence>
<dbReference type="STRING" id="35608.A0A2U1NSJ8"/>
<dbReference type="InterPro" id="IPR036397">
    <property type="entry name" value="RNaseH_sf"/>
</dbReference>
<dbReference type="OrthoDB" id="9977870at2759"/>
<dbReference type="InterPro" id="IPR044066">
    <property type="entry name" value="TRIAD_supradom"/>
</dbReference>
<organism evidence="15 16">
    <name type="scientific">Artemisia annua</name>
    <name type="common">Sweet wormwood</name>
    <dbReference type="NCBI Taxonomy" id="35608"/>
    <lineage>
        <taxon>Eukaryota</taxon>
        <taxon>Viridiplantae</taxon>
        <taxon>Streptophyta</taxon>
        <taxon>Embryophyta</taxon>
        <taxon>Tracheophyta</taxon>
        <taxon>Spermatophyta</taxon>
        <taxon>Magnoliopsida</taxon>
        <taxon>eudicotyledons</taxon>
        <taxon>Gunneridae</taxon>
        <taxon>Pentapetalae</taxon>
        <taxon>asterids</taxon>
        <taxon>campanulids</taxon>
        <taxon>Asterales</taxon>
        <taxon>Asteraceae</taxon>
        <taxon>Asteroideae</taxon>
        <taxon>Anthemideae</taxon>
        <taxon>Artemisiinae</taxon>
        <taxon>Artemisia</taxon>
    </lineage>
</organism>
<comment type="catalytic activity">
    <reaction evidence="1">
        <text>[E2 ubiquitin-conjugating enzyme]-S-ubiquitinyl-L-cysteine + [acceptor protein]-L-lysine = [E2 ubiquitin-conjugating enzyme]-L-cysteine + [acceptor protein]-N(6)-ubiquitinyl-L-lysine.</text>
        <dbReference type="EC" id="2.3.2.31"/>
    </reaction>
</comment>
<dbReference type="GO" id="GO:0016567">
    <property type="term" value="P:protein ubiquitination"/>
    <property type="evidence" value="ECO:0007669"/>
    <property type="project" value="UniProtKB-UniPathway"/>
</dbReference>
<evidence type="ECO:0000256" key="6">
    <source>
        <dbReference type="ARBA" id="ARBA00022679"/>
    </source>
</evidence>
<dbReference type="Pfam" id="PF00097">
    <property type="entry name" value="zf-C3HC4"/>
    <property type="match status" value="1"/>
</dbReference>
<feature type="domain" description="RING-type" evidence="13">
    <location>
        <begin position="185"/>
        <end position="229"/>
    </location>
</feature>
<comment type="function">
    <text evidence="3">Might act as an E3 ubiquitin-protein ligase, or as part of E3 complex, which accepts ubiquitin from specific E2 ubiquitin-conjugating enzymes and then transfers it to substrates.</text>
</comment>
<evidence type="ECO:0000259" key="14">
    <source>
        <dbReference type="PROSITE" id="PS51873"/>
    </source>
</evidence>
<dbReference type="EC" id="2.3.2.31" evidence="5"/>
<evidence type="ECO:0000313" key="16">
    <source>
        <dbReference type="Proteomes" id="UP000245207"/>
    </source>
</evidence>
<dbReference type="InterPro" id="IPR002867">
    <property type="entry name" value="IBR_dom"/>
</dbReference>
<dbReference type="SMART" id="SM00647">
    <property type="entry name" value="IBR"/>
    <property type="match status" value="2"/>
</dbReference>
<accession>A0A2U1NSJ8</accession>
<keyword evidence="8" id="KW-0677">Repeat</keyword>
<dbReference type="Pfam" id="PF01485">
    <property type="entry name" value="IBR"/>
    <property type="match status" value="2"/>
</dbReference>
<gene>
    <name evidence="15" type="ORF">CTI12_AA234360</name>
</gene>
<keyword evidence="9 12" id="KW-0863">Zinc-finger</keyword>
<dbReference type="GO" id="GO:0003676">
    <property type="term" value="F:nucleic acid binding"/>
    <property type="evidence" value="ECO:0007669"/>
    <property type="project" value="InterPro"/>
</dbReference>
<dbReference type="GO" id="GO:0004523">
    <property type="term" value="F:RNA-DNA hybrid ribonuclease activity"/>
    <property type="evidence" value="ECO:0007669"/>
    <property type="project" value="InterPro"/>
</dbReference>
<dbReference type="InterPro" id="IPR002156">
    <property type="entry name" value="RNaseH_domain"/>
</dbReference>
<dbReference type="InterPro" id="IPR031127">
    <property type="entry name" value="E3_UB_ligase_RBR"/>
</dbReference>
<evidence type="ECO:0000256" key="5">
    <source>
        <dbReference type="ARBA" id="ARBA00012251"/>
    </source>
</evidence>
<evidence type="ECO:0000256" key="8">
    <source>
        <dbReference type="ARBA" id="ARBA00022737"/>
    </source>
</evidence>
<evidence type="ECO:0000256" key="11">
    <source>
        <dbReference type="ARBA" id="ARBA00022833"/>
    </source>
</evidence>
<dbReference type="AlphaFoldDB" id="A0A2U1NSJ8"/>
<dbReference type="FunFam" id="3.30.40.10:FF:000230">
    <property type="entry name" value="RBR-type E3 ubiquitin transferase"/>
    <property type="match status" value="1"/>
</dbReference>
<comment type="similarity">
    <text evidence="4">Belongs to the RBR family. Ariadne subfamily.</text>
</comment>
<dbReference type="UniPathway" id="UPA00143"/>
<sequence length="415" mass="48503">MGITYSYLFEADDLAYQCQIQDIENFELESQSRHILEVSENYEYYKVYCKGVLLGHKTVETLFGEIGVAIFDSNDRQVLKVHKEVSVSRYTEIDVVVELKALIEGLHAADKLGLKRVHIYCYNVSVYRYLMGEVWPTNNMVMKLVDEFNHILRTFADYGLFLVWLSDIKFAYEETAFGKTLVEECTICFNEIERDKMVSVSKCLHTYCLRCLREHVKEKLLQGQLPVCPHENCKSQLQIESCKKFLTPKLYNIMSIRVKEAAIPPTEKVYCPLPNCSELMSKTEVLEYTYELFIDARRTGMRKCIKCHCLFCINCKAPWHKNISCSDYTKKNKSRNEAKLKSLAARNRWRQCSNCKNMVELAGGCYHINCRCGYEFCYACGAEYIQKKQTCKCALWDEANIIYRQLQQQNRRLRN</sequence>
<dbReference type="InterPro" id="IPR017907">
    <property type="entry name" value="Znf_RING_CS"/>
</dbReference>
<keyword evidence="16" id="KW-1185">Reference proteome</keyword>
<evidence type="ECO:0000256" key="4">
    <source>
        <dbReference type="ARBA" id="ARBA00005884"/>
    </source>
</evidence>
<evidence type="ECO:0000313" key="15">
    <source>
        <dbReference type="EMBL" id="PWA76447.1"/>
    </source>
</evidence>
<dbReference type="Gene3D" id="3.30.40.10">
    <property type="entry name" value="Zinc/RING finger domain, C3HC4 (zinc finger)"/>
    <property type="match status" value="1"/>
</dbReference>
<dbReference type="Proteomes" id="UP000245207">
    <property type="component" value="Unassembled WGS sequence"/>
</dbReference>
<name>A0A2U1NSJ8_ARTAN</name>
<feature type="domain" description="RING-type" evidence="14">
    <location>
        <begin position="181"/>
        <end position="397"/>
    </location>
</feature>
<dbReference type="GO" id="GO:0008270">
    <property type="term" value="F:zinc ion binding"/>
    <property type="evidence" value="ECO:0007669"/>
    <property type="project" value="UniProtKB-KW"/>
</dbReference>
<evidence type="ECO:0000256" key="2">
    <source>
        <dbReference type="ARBA" id="ARBA00001947"/>
    </source>
</evidence>
<evidence type="ECO:0000256" key="12">
    <source>
        <dbReference type="PROSITE-ProRule" id="PRU00175"/>
    </source>
</evidence>
<dbReference type="Gene3D" id="1.20.120.1750">
    <property type="match status" value="1"/>
</dbReference>
<keyword evidence="6" id="KW-0808">Transferase</keyword>
<dbReference type="InterPro" id="IPR001841">
    <property type="entry name" value="Znf_RING"/>
</dbReference>
<evidence type="ECO:0000256" key="7">
    <source>
        <dbReference type="ARBA" id="ARBA00022723"/>
    </source>
</evidence>
<dbReference type="InterPro" id="IPR013083">
    <property type="entry name" value="Znf_RING/FYVE/PHD"/>
</dbReference>
<dbReference type="PROSITE" id="PS00518">
    <property type="entry name" value="ZF_RING_1"/>
    <property type="match status" value="1"/>
</dbReference>
<keyword evidence="11" id="KW-0862">Zinc</keyword>